<feature type="compositionally biased region" description="Gly residues" evidence="1">
    <location>
        <begin position="62"/>
        <end position="108"/>
    </location>
</feature>
<dbReference type="InterPro" id="IPR050437">
    <property type="entry name" value="Ribos_protein_bS1-like"/>
</dbReference>
<dbReference type="SUPFAM" id="SSF50249">
    <property type="entry name" value="Nucleic acid-binding proteins"/>
    <property type="match status" value="1"/>
</dbReference>
<feature type="domain" description="S1 motif" evidence="2">
    <location>
        <begin position="1"/>
        <end position="49"/>
    </location>
</feature>
<name>A0A1F5KCK6_9BACT</name>
<reference evidence="3 4" key="1">
    <citation type="journal article" date="2016" name="Nat. Commun.">
        <title>Thousands of microbial genomes shed light on interconnected biogeochemical processes in an aquifer system.</title>
        <authorList>
            <person name="Anantharaman K."/>
            <person name="Brown C.T."/>
            <person name="Hug L.A."/>
            <person name="Sharon I."/>
            <person name="Castelle C.J."/>
            <person name="Probst A.J."/>
            <person name="Thomas B.C."/>
            <person name="Singh A."/>
            <person name="Wilkins M.J."/>
            <person name="Karaoz U."/>
            <person name="Brodie E.L."/>
            <person name="Williams K.H."/>
            <person name="Hubbard S.S."/>
            <person name="Banfield J.F."/>
        </authorList>
    </citation>
    <scope>NUCLEOTIDE SEQUENCE [LARGE SCALE GENOMIC DNA]</scope>
</reference>
<dbReference type="GO" id="GO:0006412">
    <property type="term" value="P:translation"/>
    <property type="evidence" value="ECO:0007669"/>
    <property type="project" value="TreeGrafter"/>
</dbReference>
<feature type="region of interest" description="Disordered" evidence="1">
    <location>
        <begin position="1"/>
        <end position="168"/>
    </location>
</feature>
<evidence type="ECO:0000259" key="2">
    <source>
        <dbReference type="PROSITE" id="PS50126"/>
    </source>
</evidence>
<dbReference type="AlphaFoldDB" id="A0A1F5KCK6"/>
<accession>A0A1F5KCK6</accession>
<dbReference type="Gene3D" id="2.40.50.140">
    <property type="entry name" value="Nucleic acid-binding proteins"/>
    <property type="match status" value="1"/>
</dbReference>
<gene>
    <name evidence="3" type="ORF">A3F00_01760</name>
</gene>
<dbReference type="GO" id="GO:0003735">
    <property type="term" value="F:structural constituent of ribosome"/>
    <property type="evidence" value="ECO:0007669"/>
    <property type="project" value="TreeGrafter"/>
</dbReference>
<dbReference type="PANTHER" id="PTHR10724">
    <property type="entry name" value="30S RIBOSOMAL PROTEIN S1"/>
    <property type="match status" value="1"/>
</dbReference>
<sequence length="168" mass="16780">MPGKDGLVHVSQMAPGHVNSPEDVVSEGQEVKVRVTDVSPEGKIGLSMLFGEDIKPETEGRPSGGGRGFGGGGSRSGYGGGGSRGGFGDRGSSRGGFGGGDRGGSRGGFGDRPRTGGFGARSSSSEGGGFRPRSTGGFNRDRGGSRAPFDRRRPGESGGGSRGGRGGY</sequence>
<feature type="compositionally biased region" description="Gly residues" evidence="1">
    <location>
        <begin position="156"/>
        <end position="168"/>
    </location>
</feature>
<comment type="caution">
    <text evidence="3">The sequence shown here is derived from an EMBL/GenBank/DDBJ whole genome shotgun (WGS) entry which is preliminary data.</text>
</comment>
<dbReference type="EMBL" id="MFDE01000018">
    <property type="protein sequence ID" value="OGE38599.1"/>
    <property type="molecule type" value="Genomic_DNA"/>
</dbReference>
<proteinExistence type="predicted"/>
<dbReference type="GO" id="GO:0003729">
    <property type="term" value="F:mRNA binding"/>
    <property type="evidence" value="ECO:0007669"/>
    <property type="project" value="TreeGrafter"/>
</dbReference>
<protein>
    <recommendedName>
        <fullName evidence="2">S1 motif domain-containing protein</fullName>
    </recommendedName>
</protein>
<dbReference type="InterPro" id="IPR012340">
    <property type="entry name" value="NA-bd_OB-fold"/>
</dbReference>
<organism evidence="3 4">
    <name type="scientific">Candidatus Daviesbacteria bacterium RIFCSPHIGHO2_12_FULL_37_11</name>
    <dbReference type="NCBI Taxonomy" id="1797777"/>
    <lineage>
        <taxon>Bacteria</taxon>
        <taxon>Candidatus Daviesiibacteriota</taxon>
    </lineage>
</organism>
<dbReference type="Pfam" id="PF00575">
    <property type="entry name" value="S1"/>
    <property type="match status" value="1"/>
</dbReference>
<evidence type="ECO:0000313" key="3">
    <source>
        <dbReference type="EMBL" id="OGE38599.1"/>
    </source>
</evidence>
<evidence type="ECO:0000313" key="4">
    <source>
        <dbReference type="Proteomes" id="UP000176527"/>
    </source>
</evidence>
<dbReference type="Proteomes" id="UP000176527">
    <property type="component" value="Unassembled WGS sequence"/>
</dbReference>
<feature type="compositionally biased region" description="Basic and acidic residues" evidence="1">
    <location>
        <begin position="139"/>
        <end position="155"/>
    </location>
</feature>
<dbReference type="InterPro" id="IPR003029">
    <property type="entry name" value="S1_domain"/>
</dbReference>
<dbReference type="PROSITE" id="PS50126">
    <property type="entry name" value="S1"/>
    <property type="match status" value="1"/>
</dbReference>
<evidence type="ECO:0000256" key="1">
    <source>
        <dbReference type="SAM" id="MobiDB-lite"/>
    </source>
</evidence>